<dbReference type="AlphaFoldDB" id="N6TLS2"/>
<name>N6TLS2_DENPD</name>
<dbReference type="OMA" id="WNRTGEI"/>
<dbReference type="InterPro" id="IPR010530">
    <property type="entry name" value="B12D"/>
</dbReference>
<dbReference type="PANTHER" id="PTHR14256:SF1">
    <property type="entry name" value="GEO09626P1"/>
    <property type="match status" value="1"/>
</dbReference>
<feature type="non-terminal residue" evidence="1">
    <location>
        <position position="1"/>
    </location>
</feature>
<proteinExistence type="predicted"/>
<accession>N6TLS2</accession>
<protein>
    <submittedName>
        <fullName evidence="1">Uncharacterized protein</fullName>
    </submittedName>
</protein>
<dbReference type="HOGENOM" id="CLU_2294483_0_0_1"/>
<evidence type="ECO:0000313" key="1">
    <source>
        <dbReference type="EMBL" id="ENN78933.1"/>
    </source>
</evidence>
<dbReference type="OrthoDB" id="5511684at2759"/>
<sequence length="101" mass="11535">LIPLYVCVGAGCLGALFYSLRLATRNPDVQWNRTGEISNEEFRTKQYKLIPLYVCVGAGCLGALFYSLRLATRNPDVQWNRTGEISNEEFRTKQYKVHNMS</sequence>
<dbReference type="Pfam" id="PF06522">
    <property type="entry name" value="B12D"/>
    <property type="match status" value="2"/>
</dbReference>
<organism evidence="1">
    <name type="scientific">Dendroctonus ponderosae</name>
    <name type="common">Mountain pine beetle</name>
    <dbReference type="NCBI Taxonomy" id="77166"/>
    <lineage>
        <taxon>Eukaryota</taxon>
        <taxon>Metazoa</taxon>
        <taxon>Ecdysozoa</taxon>
        <taxon>Arthropoda</taxon>
        <taxon>Hexapoda</taxon>
        <taxon>Insecta</taxon>
        <taxon>Pterygota</taxon>
        <taxon>Neoptera</taxon>
        <taxon>Endopterygota</taxon>
        <taxon>Coleoptera</taxon>
        <taxon>Polyphaga</taxon>
        <taxon>Cucujiformia</taxon>
        <taxon>Curculionidae</taxon>
        <taxon>Scolytinae</taxon>
        <taxon>Dendroctonus</taxon>
    </lineage>
</organism>
<dbReference type="EMBL" id="KB740787">
    <property type="protein sequence ID" value="ENN78933.1"/>
    <property type="molecule type" value="Genomic_DNA"/>
</dbReference>
<reference evidence="1" key="1">
    <citation type="journal article" date="2013" name="Genome Biol.">
        <title>Draft genome of the mountain pine beetle, Dendroctonus ponderosae Hopkins, a major forest pest.</title>
        <authorList>
            <person name="Keeling C.I."/>
            <person name="Yuen M.M."/>
            <person name="Liao N.Y."/>
            <person name="Docking T.R."/>
            <person name="Chan S.K."/>
            <person name="Taylor G.A."/>
            <person name="Palmquist D.L."/>
            <person name="Jackman S.D."/>
            <person name="Nguyen A."/>
            <person name="Li M."/>
            <person name="Henderson H."/>
            <person name="Janes J.K."/>
            <person name="Zhao Y."/>
            <person name="Pandoh P."/>
            <person name="Moore R."/>
            <person name="Sperling F.A."/>
            <person name="Huber D.P."/>
            <person name="Birol I."/>
            <person name="Jones S.J."/>
            <person name="Bohlmann J."/>
        </authorList>
    </citation>
    <scope>NUCLEOTIDE SEQUENCE</scope>
</reference>
<dbReference type="PANTHER" id="PTHR14256">
    <property type="entry name" value="NADH-UBIQUINONE OXIDOREDUCTASE MLRQ SUBUNIT"/>
    <property type="match status" value="1"/>
</dbReference>
<gene>
    <name evidence="1" type="ORF">YQE_04610</name>
</gene>